<proteinExistence type="predicted"/>
<protein>
    <submittedName>
        <fullName evidence="2">Uncharacterized protein</fullName>
    </submittedName>
</protein>
<accession>A0A1X2GT85</accession>
<evidence type="ECO:0000313" key="3">
    <source>
        <dbReference type="Proteomes" id="UP000242146"/>
    </source>
</evidence>
<dbReference type="AlphaFoldDB" id="A0A1X2GT85"/>
<evidence type="ECO:0000313" key="2">
    <source>
        <dbReference type="EMBL" id="ORX60716.1"/>
    </source>
</evidence>
<dbReference type="EMBL" id="MCGT01000004">
    <property type="protein sequence ID" value="ORX60716.1"/>
    <property type="molecule type" value="Genomic_DNA"/>
</dbReference>
<evidence type="ECO:0000256" key="1">
    <source>
        <dbReference type="SAM" id="MobiDB-lite"/>
    </source>
</evidence>
<keyword evidence="3" id="KW-1185">Reference proteome</keyword>
<organism evidence="2 3">
    <name type="scientific">Hesseltinella vesiculosa</name>
    <dbReference type="NCBI Taxonomy" id="101127"/>
    <lineage>
        <taxon>Eukaryota</taxon>
        <taxon>Fungi</taxon>
        <taxon>Fungi incertae sedis</taxon>
        <taxon>Mucoromycota</taxon>
        <taxon>Mucoromycotina</taxon>
        <taxon>Mucoromycetes</taxon>
        <taxon>Mucorales</taxon>
        <taxon>Cunninghamellaceae</taxon>
        <taxon>Hesseltinella</taxon>
    </lineage>
</organism>
<reference evidence="2 3" key="1">
    <citation type="submission" date="2016-07" db="EMBL/GenBank/DDBJ databases">
        <title>Pervasive Adenine N6-methylation of Active Genes in Fungi.</title>
        <authorList>
            <consortium name="DOE Joint Genome Institute"/>
            <person name="Mondo S.J."/>
            <person name="Dannebaum R.O."/>
            <person name="Kuo R.C."/>
            <person name="Labutti K."/>
            <person name="Haridas S."/>
            <person name="Kuo A."/>
            <person name="Salamov A."/>
            <person name="Ahrendt S.R."/>
            <person name="Lipzen A."/>
            <person name="Sullivan W."/>
            <person name="Andreopoulos W.B."/>
            <person name="Clum A."/>
            <person name="Lindquist E."/>
            <person name="Daum C."/>
            <person name="Ramamoorthy G.K."/>
            <person name="Gryganskyi A."/>
            <person name="Culley D."/>
            <person name="Magnuson J.K."/>
            <person name="James T.Y."/>
            <person name="O'Malley M.A."/>
            <person name="Stajich J.E."/>
            <person name="Spatafora J.W."/>
            <person name="Visel A."/>
            <person name="Grigoriev I.V."/>
        </authorList>
    </citation>
    <scope>NUCLEOTIDE SEQUENCE [LARGE SCALE GENOMIC DNA]</scope>
    <source>
        <strain evidence="2 3">NRRL 3301</strain>
    </source>
</reference>
<name>A0A1X2GT85_9FUNG</name>
<feature type="compositionally biased region" description="Basic and acidic residues" evidence="1">
    <location>
        <begin position="56"/>
        <end position="80"/>
    </location>
</feature>
<dbReference type="Proteomes" id="UP000242146">
    <property type="component" value="Unassembled WGS sequence"/>
</dbReference>
<dbReference type="OrthoDB" id="2287871at2759"/>
<sequence length="154" mass="16944">MGLAPDPDPYIRQQKALKSGQERTHMADHSLSPEKLGVVGYVKDVAGFVRDTIHDIRDQRQQKHQDKAIQDRRTSVDNEKSTSPPPQDITHAQGKDIPAKVSKTASTPLADMVTGMFPGISQSSPPGCTHADALRHDLSDQMNKLHGSKESRLM</sequence>
<feature type="compositionally biased region" description="Basic and acidic residues" evidence="1">
    <location>
        <begin position="20"/>
        <end position="32"/>
    </location>
</feature>
<comment type="caution">
    <text evidence="2">The sequence shown here is derived from an EMBL/GenBank/DDBJ whole genome shotgun (WGS) entry which is preliminary data.</text>
</comment>
<feature type="region of interest" description="Disordered" evidence="1">
    <location>
        <begin position="56"/>
        <end position="154"/>
    </location>
</feature>
<feature type="region of interest" description="Disordered" evidence="1">
    <location>
        <begin position="1"/>
        <end position="34"/>
    </location>
</feature>
<gene>
    <name evidence="2" type="ORF">DM01DRAFT_1332838</name>
</gene>